<evidence type="ECO:0000256" key="3">
    <source>
        <dbReference type="SAM" id="MobiDB-lite"/>
    </source>
</evidence>
<evidence type="ECO:0000313" key="5">
    <source>
        <dbReference type="EMBL" id="KAJ9556018.1"/>
    </source>
</evidence>
<protein>
    <recommendedName>
        <fullName evidence="4">Integrase catalytic domain-containing protein</fullName>
    </recommendedName>
</protein>
<accession>A0AA38T7Z0</accession>
<dbReference type="PROSITE" id="PS50994">
    <property type="entry name" value="INTEGRASE"/>
    <property type="match status" value="1"/>
</dbReference>
<evidence type="ECO:0000256" key="2">
    <source>
        <dbReference type="ARBA" id="ARBA00022801"/>
    </source>
</evidence>
<feature type="domain" description="Integrase catalytic" evidence="4">
    <location>
        <begin position="55"/>
        <end position="238"/>
    </location>
</feature>
<dbReference type="InterPro" id="IPR057670">
    <property type="entry name" value="SH3_retrovirus"/>
</dbReference>
<dbReference type="GO" id="GO:0015074">
    <property type="term" value="P:DNA integration"/>
    <property type="evidence" value="ECO:0007669"/>
    <property type="project" value="InterPro"/>
</dbReference>
<dbReference type="InterPro" id="IPR039537">
    <property type="entry name" value="Retrotran_Ty1/copia-like"/>
</dbReference>
<dbReference type="Pfam" id="PF07727">
    <property type="entry name" value="RVT_2"/>
    <property type="match status" value="1"/>
</dbReference>
<dbReference type="PANTHER" id="PTHR42648:SF32">
    <property type="entry name" value="RIBONUCLEASE H-LIKE DOMAIN, GAG-PRE-INTEGRASE DOMAIN PROTEIN-RELATED"/>
    <property type="match status" value="1"/>
</dbReference>
<dbReference type="Proteomes" id="UP001172457">
    <property type="component" value="Chromosome 3"/>
</dbReference>
<dbReference type="InterPro" id="IPR012337">
    <property type="entry name" value="RNaseH-like_sf"/>
</dbReference>
<dbReference type="GO" id="GO:0016787">
    <property type="term" value="F:hydrolase activity"/>
    <property type="evidence" value="ECO:0007669"/>
    <property type="project" value="UniProtKB-KW"/>
</dbReference>
<sequence>MQHGIMLSKAKCPISSQDQDKMKSTPYASAIGSIMYAMLCTRPVVAYSVSVTSRYQQNPGIAHWVAVKNILKYLRRTKEMFLVFGGYEDEISVTSILAAYLTVVQSGVPPTSFPDSFKVRVIRSDSGTKFKNSTIEDYLTSIGITHNFSAPRKPQQNGVVERKNRTLVEVAGTMLNASSLPLIFWAEANRSLVVKRYEKTPYQLLYNKRPNIKLFHIFGCKCYVLNDREPIGKFDPKVGDAIFIGYAWESVAYRVYVPRNQIVVVSTNVKFDDSFQVIQDKFKEELKILAEASPNATITEDLEKLFNDWYENFEETDKTSASSNRASTNDDRASGAQPKPSDPNNVTDPTSVPSASPPEPSEVSHEVTHENLNQSQSLEEITSNINLPHAAKWTKDHPQTQIIGELTECIKTRANVNYCLFAFFVSKIEPKKVTKALADPFWVEAMQDELLQFERNNVWTLTLLPNGKVAIGTKWVFRNKKDEQGVVIKNKARLVAQGYCQEEGIDYEETFAPIARLEAIRIFLAYAAHRGFKVYQIDVKSSFLNGKLKEEV</sequence>
<evidence type="ECO:0000256" key="1">
    <source>
        <dbReference type="ARBA" id="ARBA00022723"/>
    </source>
</evidence>
<keyword evidence="1" id="KW-0479">Metal-binding</keyword>
<name>A0AA38T7Z0_9ASTR</name>
<dbReference type="Gene3D" id="3.30.420.10">
    <property type="entry name" value="Ribonuclease H-like superfamily/Ribonuclease H"/>
    <property type="match status" value="1"/>
</dbReference>
<organism evidence="5 6">
    <name type="scientific">Centaurea solstitialis</name>
    <name type="common">yellow star-thistle</name>
    <dbReference type="NCBI Taxonomy" id="347529"/>
    <lineage>
        <taxon>Eukaryota</taxon>
        <taxon>Viridiplantae</taxon>
        <taxon>Streptophyta</taxon>
        <taxon>Embryophyta</taxon>
        <taxon>Tracheophyta</taxon>
        <taxon>Spermatophyta</taxon>
        <taxon>Magnoliopsida</taxon>
        <taxon>eudicotyledons</taxon>
        <taxon>Gunneridae</taxon>
        <taxon>Pentapetalae</taxon>
        <taxon>asterids</taxon>
        <taxon>campanulids</taxon>
        <taxon>Asterales</taxon>
        <taxon>Asteraceae</taxon>
        <taxon>Carduoideae</taxon>
        <taxon>Cardueae</taxon>
        <taxon>Centaureinae</taxon>
        <taxon>Centaurea</taxon>
    </lineage>
</organism>
<evidence type="ECO:0000259" key="4">
    <source>
        <dbReference type="PROSITE" id="PS50994"/>
    </source>
</evidence>
<dbReference type="GO" id="GO:0046872">
    <property type="term" value="F:metal ion binding"/>
    <property type="evidence" value="ECO:0007669"/>
    <property type="project" value="UniProtKB-KW"/>
</dbReference>
<feature type="region of interest" description="Disordered" evidence="3">
    <location>
        <begin position="316"/>
        <end position="371"/>
    </location>
</feature>
<dbReference type="EMBL" id="JARYMX010000003">
    <property type="protein sequence ID" value="KAJ9556018.1"/>
    <property type="molecule type" value="Genomic_DNA"/>
</dbReference>
<keyword evidence="2" id="KW-0378">Hydrolase</keyword>
<keyword evidence="6" id="KW-1185">Reference proteome</keyword>
<dbReference type="GO" id="GO:0003676">
    <property type="term" value="F:nucleic acid binding"/>
    <property type="evidence" value="ECO:0007669"/>
    <property type="project" value="InterPro"/>
</dbReference>
<dbReference type="AlphaFoldDB" id="A0AA38T7Z0"/>
<gene>
    <name evidence="5" type="ORF">OSB04_010632</name>
</gene>
<dbReference type="InterPro" id="IPR001584">
    <property type="entry name" value="Integrase_cat-core"/>
</dbReference>
<dbReference type="PANTHER" id="PTHR42648">
    <property type="entry name" value="TRANSPOSASE, PUTATIVE-RELATED"/>
    <property type="match status" value="1"/>
</dbReference>
<evidence type="ECO:0000313" key="6">
    <source>
        <dbReference type="Proteomes" id="UP001172457"/>
    </source>
</evidence>
<reference evidence="5" key="1">
    <citation type="submission" date="2023-03" db="EMBL/GenBank/DDBJ databases">
        <title>Chromosome-scale reference genome and RAD-based genetic map of yellow starthistle (Centaurea solstitialis) reveal putative structural variation and QTLs associated with invader traits.</title>
        <authorList>
            <person name="Reatini B."/>
            <person name="Cang F.A."/>
            <person name="Jiang Q."/>
            <person name="Mckibben M.T.W."/>
            <person name="Barker M.S."/>
            <person name="Rieseberg L.H."/>
            <person name="Dlugosch K.M."/>
        </authorList>
    </citation>
    <scope>NUCLEOTIDE SEQUENCE</scope>
    <source>
        <strain evidence="5">CAN-66</strain>
        <tissue evidence="5">Leaf</tissue>
    </source>
</reference>
<comment type="caution">
    <text evidence="5">The sequence shown here is derived from an EMBL/GenBank/DDBJ whole genome shotgun (WGS) entry which is preliminary data.</text>
</comment>
<dbReference type="Pfam" id="PF25597">
    <property type="entry name" value="SH3_retrovirus"/>
    <property type="match status" value="1"/>
</dbReference>
<dbReference type="InterPro" id="IPR013103">
    <property type="entry name" value="RVT_2"/>
</dbReference>
<dbReference type="InterPro" id="IPR036397">
    <property type="entry name" value="RNaseH_sf"/>
</dbReference>
<proteinExistence type="predicted"/>
<dbReference type="SUPFAM" id="SSF53098">
    <property type="entry name" value="Ribonuclease H-like"/>
    <property type="match status" value="1"/>
</dbReference>